<dbReference type="SMART" id="SM00912">
    <property type="entry name" value="Haemagg_act"/>
    <property type="match status" value="1"/>
</dbReference>
<dbReference type="NCBIfam" id="TIGR01901">
    <property type="entry name" value="adhes_NPXG"/>
    <property type="match status" value="1"/>
</dbReference>
<proteinExistence type="predicted"/>
<gene>
    <name evidence="3" type="ORF">ENR15_17755</name>
</gene>
<evidence type="ECO:0000313" key="3">
    <source>
        <dbReference type="EMBL" id="HGG02432.1"/>
    </source>
</evidence>
<evidence type="ECO:0000259" key="2">
    <source>
        <dbReference type="SMART" id="SM00912"/>
    </source>
</evidence>
<dbReference type="Gene3D" id="2.160.20.10">
    <property type="entry name" value="Single-stranded right-handed beta-helix, Pectin lyase-like"/>
    <property type="match status" value="1"/>
</dbReference>
<reference evidence="3" key="1">
    <citation type="journal article" date="2020" name="mSystems">
        <title>Genome- and Community-Level Interaction Insights into Carbon Utilization and Element Cycling Functions of Hydrothermarchaeota in Hydrothermal Sediment.</title>
        <authorList>
            <person name="Zhou Z."/>
            <person name="Liu Y."/>
            <person name="Xu W."/>
            <person name="Pan J."/>
            <person name="Luo Z.H."/>
            <person name="Li M."/>
        </authorList>
    </citation>
    <scope>NUCLEOTIDE SEQUENCE [LARGE SCALE GENOMIC DNA]</scope>
    <source>
        <strain evidence="3">SpSt-374</strain>
    </source>
</reference>
<dbReference type="InterPro" id="IPR012334">
    <property type="entry name" value="Pectin_lyas_fold"/>
</dbReference>
<dbReference type="InterPro" id="IPR011050">
    <property type="entry name" value="Pectin_lyase_fold/virulence"/>
</dbReference>
<sequence>MLSSVKGLILSPLSAVVGGLLLPLGLVELAQAQPQVVAQVIPAADGTGTVVEVQGNKYQITGGRTSGDGANLFHSLQEFGLTQGQIADFLATPNIRNILGRVSGGNASIIDGLIQVSGGNANLFLMNPAGIVFGPSASLNVLGSFTATTATGIGFDSGWFEAFGNNDYGALVGNPNAFIFSISQPGSIINWANLTVINGDLNLIGGTVVNSGSLMAPVGEIMVTAVPGSHLVRISQPGHLLSLEVESPSSGFSPVSLPQLLTGSKVNHATTATVTDAGEVILSGSGLSVSDGDVVVVSGSEPVIIEGKNVNLTAGHNLSLVSSDIRTAGDMQLNAAGGVTVRDGSFTAGGNLWIQGNGSIDILAIPGVNSYPFQSGGDITLVSDRNVYADSHFRARGSFSIQKLGGEAGTLISRYDPIISAEGNVIFGDYTGVSLKVEATGSINSGNIIITGPDTTLGSSSDPDAATLRNSPAVIIRAGVTNLGSTSNLPPDTAVSETSFAIVPGVFSPGEVSEAIIGTISTPGGPVILNSPGDMLVDDITSGGGEINLSAGGNISASSLNSSNSNGNGGAITINANGSITGDILNASSVAGIGGNITLNSPTDINVLSIDAQGGGQVNIAAGNFFRATGTFTDRNGISASIATTTNATTGGDINIRHGGSTTTPFIIGDASTNGTAGAITSGGETLAPSFQVPVPPSIFNRSNITIITDAVEAEPEPEPEATIPEEIIPEQPVIAEENIITPEQPVTAEENIITPEQPVTAEENIITPEQPVTAEENIITPEPVIAEENIITPEPVIAEENIITPEPVIAEENIIPEQVSIDPDAEVIENIESEAVDDLVLTIIEENTVLRDLQTSVNITEDINNQIFLASGDTHSNIKFTQMPDSSNELTIEPSIFANARRPSPEFLGFYSQNSGLQALLDSFSNQKSEFDGIFANYQGGDLLAFDTHLNEIFDLRFADVSVDSLLAQVKIFDLAGLSFGNNLAGDRASAAGTRGNGANPSGINAGGNGAVDITSSGRSTAITGANVGIINGGAAGTSRSNGANAARTNSGGATANSIGDAVDGGGGGDAATADNPGDNSSTSVNGDEPADNMAASDNIEERVWQIEESYGQEFAAYLGVKPNLDRQTVATSNLRNTLKSLNAQTSTHAAIIYMVVLPEGLEILIVTGEGVPIRTIIAAATGETLINLITQLRSEITNPRRRNSESYLPFAQELYKLMIAPIEAALKEQKIDTLLFSMDAGLRSLPIAALHDGEKFLAEKYSLGIIPSFAFIDASYRSLKDAKLLAMGASQFTNNPPLPAVPVELKTITSELGADKFYLNQEFTRANLSQSRAGNSAQILHIATHANFQPGGLVNSYIQLWNEQLTLDEIPDMGWGNPPLDLLVISACRSALGDREAELGLAGLAVKSGVRTAIASLWFVSDEGTLALMSEFYRQLKTAPTKAEALRRAQVAMIRGEITVENGTLRSANRGGAIQLPPELAGVTKENLGHPYYWSAFTVIGSPW</sequence>
<organism evidence="3">
    <name type="scientific">Planktothricoides sp. SpSt-374</name>
    <dbReference type="NCBI Taxonomy" id="2282167"/>
    <lineage>
        <taxon>Bacteria</taxon>
        <taxon>Bacillati</taxon>
        <taxon>Cyanobacteriota</taxon>
        <taxon>Cyanophyceae</taxon>
        <taxon>Oscillatoriophycideae</taxon>
        <taxon>Oscillatoriales</taxon>
        <taxon>Oscillatoriaceae</taxon>
        <taxon>Planktothricoides</taxon>
    </lineage>
</organism>
<dbReference type="EMBL" id="DSPX01000181">
    <property type="protein sequence ID" value="HGG02432.1"/>
    <property type="molecule type" value="Genomic_DNA"/>
</dbReference>
<dbReference type="Pfam" id="PF12770">
    <property type="entry name" value="CHAT"/>
    <property type="match status" value="1"/>
</dbReference>
<dbReference type="Pfam" id="PF05860">
    <property type="entry name" value="TPS"/>
    <property type="match status" value="1"/>
</dbReference>
<name>A0A7C3VIU0_9CYAN</name>
<feature type="domain" description="Filamentous haemagglutinin FhaB/tRNA nuclease CdiA-like TPS" evidence="2">
    <location>
        <begin position="44"/>
        <end position="156"/>
    </location>
</feature>
<feature type="region of interest" description="Disordered" evidence="1">
    <location>
        <begin position="1039"/>
        <end position="1094"/>
    </location>
</feature>
<comment type="caution">
    <text evidence="3">The sequence shown here is derived from an EMBL/GenBank/DDBJ whole genome shotgun (WGS) entry which is preliminary data.</text>
</comment>
<protein>
    <submittedName>
        <fullName evidence="3">CHAT domain-containing protein</fullName>
    </submittedName>
</protein>
<dbReference type="SUPFAM" id="SSF51126">
    <property type="entry name" value="Pectin lyase-like"/>
    <property type="match status" value="1"/>
</dbReference>
<evidence type="ECO:0000256" key="1">
    <source>
        <dbReference type="SAM" id="MobiDB-lite"/>
    </source>
</evidence>
<feature type="compositionally biased region" description="Polar residues" evidence="1">
    <location>
        <begin position="1040"/>
        <end position="1059"/>
    </location>
</feature>
<dbReference type="InterPro" id="IPR024983">
    <property type="entry name" value="CHAT_dom"/>
</dbReference>
<dbReference type="InterPro" id="IPR008638">
    <property type="entry name" value="FhaB/CdiA-like_TPS"/>
</dbReference>
<accession>A0A7C3VIU0</accession>